<accession>A0A380EIS5</accession>
<name>A0A380EIS5_STAAU</name>
<sequence length="49" mass="5410">MALAEETNTVLEINANPIGLDLSADIVRKYPNVKLTINTDAHHTNHLDL</sequence>
<reference evidence="1 2" key="1">
    <citation type="submission" date="2018-06" db="EMBL/GenBank/DDBJ databases">
        <authorList>
            <consortium name="Pathogen Informatics"/>
            <person name="Doyle S."/>
        </authorList>
    </citation>
    <scope>NUCLEOTIDE SEQUENCE [LARGE SCALE GENOMIC DNA]</scope>
    <source>
        <strain evidence="1 2">NCTC10702</strain>
    </source>
</reference>
<gene>
    <name evidence="1" type="ORF">NCTC10702_01811</name>
</gene>
<dbReference type="Gene3D" id="3.20.20.140">
    <property type="entry name" value="Metal-dependent hydrolases"/>
    <property type="match status" value="1"/>
</dbReference>
<dbReference type="AlphaFoldDB" id="A0A380EIS5"/>
<dbReference type="InterPro" id="IPR016195">
    <property type="entry name" value="Pol/histidinol_Pase-like"/>
</dbReference>
<dbReference type="Proteomes" id="UP000254116">
    <property type="component" value="Unassembled WGS sequence"/>
</dbReference>
<dbReference type="EMBL" id="UHBY01000003">
    <property type="protein sequence ID" value="SUL34435.1"/>
    <property type="molecule type" value="Genomic_DNA"/>
</dbReference>
<protein>
    <submittedName>
        <fullName evidence="1">DNA polymerase X family</fullName>
    </submittedName>
</protein>
<evidence type="ECO:0000313" key="1">
    <source>
        <dbReference type="EMBL" id="SUL34435.1"/>
    </source>
</evidence>
<organism evidence="1 2">
    <name type="scientific">Staphylococcus aureus</name>
    <dbReference type="NCBI Taxonomy" id="1280"/>
    <lineage>
        <taxon>Bacteria</taxon>
        <taxon>Bacillati</taxon>
        <taxon>Bacillota</taxon>
        <taxon>Bacilli</taxon>
        <taxon>Bacillales</taxon>
        <taxon>Staphylococcaceae</taxon>
        <taxon>Staphylococcus</taxon>
    </lineage>
</organism>
<proteinExistence type="predicted"/>
<evidence type="ECO:0000313" key="2">
    <source>
        <dbReference type="Proteomes" id="UP000254116"/>
    </source>
</evidence>
<dbReference type="SUPFAM" id="SSF89550">
    <property type="entry name" value="PHP domain-like"/>
    <property type="match status" value="1"/>
</dbReference>